<organism evidence="1 2">
    <name type="scientific">Dothistroma septosporum (strain NZE10 / CBS 128990)</name>
    <name type="common">Red band needle blight fungus</name>
    <name type="synonym">Mycosphaerella pini</name>
    <dbReference type="NCBI Taxonomy" id="675120"/>
    <lineage>
        <taxon>Eukaryota</taxon>
        <taxon>Fungi</taxon>
        <taxon>Dikarya</taxon>
        <taxon>Ascomycota</taxon>
        <taxon>Pezizomycotina</taxon>
        <taxon>Dothideomycetes</taxon>
        <taxon>Dothideomycetidae</taxon>
        <taxon>Mycosphaerellales</taxon>
        <taxon>Mycosphaerellaceae</taxon>
        <taxon>Dothistroma</taxon>
    </lineage>
</organism>
<protein>
    <submittedName>
        <fullName evidence="1">Uncharacterized protein</fullName>
    </submittedName>
</protein>
<dbReference type="Proteomes" id="UP000016933">
    <property type="component" value="Unassembled WGS sequence"/>
</dbReference>
<dbReference type="EMBL" id="KB446539">
    <property type="protein sequence ID" value="EME43786.1"/>
    <property type="molecule type" value="Genomic_DNA"/>
</dbReference>
<feature type="non-terminal residue" evidence="1">
    <location>
        <position position="133"/>
    </location>
</feature>
<keyword evidence="2" id="KW-1185">Reference proteome</keyword>
<proteinExistence type="predicted"/>
<evidence type="ECO:0000313" key="2">
    <source>
        <dbReference type="Proteomes" id="UP000016933"/>
    </source>
</evidence>
<gene>
    <name evidence="1" type="ORF">DOTSEDRAFT_71577</name>
</gene>
<dbReference type="HOGENOM" id="CLU_1911620_0_0_1"/>
<name>N1PKC1_DOTSN</name>
<evidence type="ECO:0000313" key="1">
    <source>
        <dbReference type="EMBL" id="EME43786.1"/>
    </source>
</evidence>
<sequence>MQSLKMSLLNSGTAISNHRISILSLAHIYKMLQQQSLIAQPWRDMERLDQTQSSPGSGFVMKVATDKCFTVNIRHFTKSLRIFSLALAKSRNNDTPRYRTSSMRSGCNTYRHISIVSPFISAAIDKTQQNYAL</sequence>
<reference evidence="1 2" key="2">
    <citation type="journal article" date="2012" name="PLoS Pathog.">
        <title>Diverse lifestyles and strategies of plant pathogenesis encoded in the genomes of eighteen Dothideomycetes fungi.</title>
        <authorList>
            <person name="Ohm R.A."/>
            <person name="Feau N."/>
            <person name="Henrissat B."/>
            <person name="Schoch C.L."/>
            <person name="Horwitz B.A."/>
            <person name="Barry K.W."/>
            <person name="Condon B.J."/>
            <person name="Copeland A.C."/>
            <person name="Dhillon B."/>
            <person name="Glaser F."/>
            <person name="Hesse C.N."/>
            <person name="Kosti I."/>
            <person name="LaButti K."/>
            <person name="Lindquist E.A."/>
            <person name="Lucas S."/>
            <person name="Salamov A.A."/>
            <person name="Bradshaw R.E."/>
            <person name="Ciuffetti L."/>
            <person name="Hamelin R.C."/>
            <person name="Kema G.H.J."/>
            <person name="Lawrence C."/>
            <person name="Scott J.A."/>
            <person name="Spatafora J.W."/>
            <person name="Turgeon B.G."/>
            <person name="de Wit P.J.G.M."/>
            <person name="Zhong S."/>
            <person name="Goodwin S.B."/>
            <person name="Grigoriev I.V."/>
        </authorList>
    </citation>
    <scope>NUCLEOTIDE SEQUENCE [LARGE SCALE GENOMIC DNA]</scope>
    <source>
        <strain evidence="2">NZE10 / CBS 128990</strain>
    </source>
</reference>
<reference evidence="2" key="1">
    <citation type="journal article" date="2012" name="PLoS Genet.">
        <title>The genomes of the fungal plant pathogens Cladosporium fulvum and Dothistroma septosporum reveal adaptation to different hosts and lifestyles but also signatures of common ancestry.</title>
        <authorList>
            <person name="de Wit P.J.G.M."/>
            <person name="van der Burgt A."/>
            <person name="Oekmen B."/>
            <person name="Stergiopoulos I."/>
            <person name="Abd-Elsalam K.A."/>
            <person name="Aerts A.L."/>
            <person name="Bahkali A.H."/>
            <person name="Beenen H.G."/>
            <person name="Chettri P."/>
            <person name="Cox M.P."/>
            <person name="Datema E."/>
            <person name="de Vries R.P."/>
            <person name="Dhillon B."/>
            <person name="Ganley A.R."/>
            <person name="Griffiths S.A."/>
            <person name="Guo Y."/>
            <person name="Hamelin R.C."/>
            <person name="Henrissat B."/>
            <person name="Kabir M.S."/>
            <person name="Jashni M.K."/>
            <person name="Kema G."/>
            <person name="Klaubauf S."/>
            <person name="Lapidus A."/>
            <person name="Levasseur A."/>
            <person name="Lindquist E."/>
            <person name="Mehrabi R."/>
            <person name="Ohm R.A."/>
            <person name="Owen T.J."/>
            <person name="Salamov A."/>
            <person name="Schwelm A."/>
            <person name="Schijlen E."/>
            <person name="Sun H."/>
            <person name="van den Burg H.A."/>
            <person name="van Ham R.C.H.J."/>
            <person name="Zhang S."/>
            <person name="Goodwin S.B."/>
            <person name="Grigoriev I.V."/>
            <person name="Collemare J."/>
            <person name="Bradshaw R.E."/>
        </authorList>
    </citation>
    <scope>NUCLEOTIDE SEQUENCE [LARGE SCALE GENOMIC DNA]</scope>
    <source>
        <strain evidence="2">NZE10 / CBS 128990</strain>
    </source>
</reference>
<dbReference type="AlphaFoldDB" id="N1PKC1"/>
<accession>N1PKC1</accession>